<organism evidence="14 16">
    <name type="scientific">Cephus cinctus</name>
    <name type="common">Wheat stem sawfly</name>
    <dbReference type="NCBI Taxonomy" id="211228"/>
    <lineage>
        <taxon>Eukaryota</taxon>
        <taxon>Metazoa</taxon>
        <taxon>Ecdysozoa</taxon>
        <taxon>Arthropoda</taxon>
        <taxon>Hexapoda</taxon>
        <taxon>Insecta</taxon>
        <taxon>Pterygota</taxon>
        <taxon>Neoptera</taxon>
        <taxon>Endopterygota</taxon>
        <taxon>Hymenoptera</taxon>
        <taxon>Cephoidea</taxon>
        <taxon>Cephidae</taxon>
        <taxon>Cephus</taxon>
    </lineage>
</organism>
<dbReference type="Gene3D" id="1.10.287.70">
    <property type="match status" value="1"/>
</dbReference>
<evidence type="ECO:0000256" key="1">
    <source>
        <dbReference type="ARBA" id="ARBA00004651"/>
    </source>
</evidence>
<dbReference type="RefSeq" id="XP_024940079.1">
    <property type="nucleotide sequence ID" value="XM_025084311.1"/>
</dbReference>
<comment type="subcellular location">
    <subcellularLocation>
        <location evidence="1">Cell membrane</location>
        <topology evidence="1">Multi-pass membrane protein</topology>
    </subcellularLocation>
</comment>
<evidence type="ECO:0000256" key="10">
    <source>
        <dbReference type="ARBA" id="ARBA00023286"/>
    </source>
</evidence>
<evidence type="ECO:0000256" key="5">
    <source>
        <dbReference type="ARBA" id="ARBA00022989"/>
    </source>
</evidence>
<dbReference type="GeneID" id="107267114"/>
<keyword evidence="2" id="KW-0813">Transport</keyword>
<dbReference type="KEGG" id="ccin:107267114"/>
<proteinExistence type="predicted"/>
<evidence type="ECO:0000313" key="16">
    <source>
        <dbReference type="RefSeq" id="XP_024940080.1"/>
    </source>
</evidence>
<keyword evidence="10" id="KW-1071">Ligand-gated ion channel</keyword>
<dbReference type="Pfam" id="PF10613">
    <property type="entry name" value="Lig_chan-Glu_bd"/>
    <property type="match status" value="1"/>
</dbReference>
<evidence type="ECO:0000256" key="2">
    <source>
        <dbReference type="ARBA" id="ARBA00022448"/>
    </source>
</evidence>
<dbReference type="PANTHER" id="PTHR42643">
    <property type="entry name" value="IONOTROPIC RECEPTOR 20A-RELATED"/>
    <property type="match status" value="1"/>
</dbReference>
<evidence type="ECO:0000256" key="8">
    <source>
        <dbReference type="ARBA" id="ARBA00023170"/>
    </source>
</evidence>
<keyword evidence="5 12" id="KW-1133">Transmembrane helix</keyword>
<feature type="transmembrane region" description="Helical" evidence="12">
    <location>
        <begin position="368"/>
        <end position="388"/>
    </location>
</feature>
<keyword evidence="6" id="KW-0406">Ion transport</keyword>
<dbReference type="GO" id="GO:0005886">
    <property type="term" value="C:plasma membrane"/>
    <property type="evidence" value="ECO:0007669"/>
    <property type="project" value="UniProtKB-SubCell"/>
</dbReference>
<keyword evidence="11" id="KW-0407">Ion channel</keyword>
<feature type="transmembrane region" description="Helical" evidence="12">
    <location>
        <begin position="609"/>
        <end position="636"/>
    </location>
</feature>
<dbReference type="PANTHER" id="PTHR42643:SF24">
    <property type="entry name" value="IONOTROPIC RECEPTOR 60A"/>
    <property type="match status" value="1"/>
</dbReference>
<evidence type="ECO:0000256" key="4">
    <source>
        <dbReference type="ARBA" id="ARBA00022692"/>
    </source>
</evidence>
<dbReference type="Proteomes" id="UP000694920">
    <property type="component" value="Unplaced"/>
</dbReference>
<feature type="transmembrane region" description="Helical" evidence="12">
    <location>
        <begin position="395"/>
        <end position="411"/>
    </location>
</feature>
<dbReference type="AlphaFoldDB" id="A0AAJ7RGK4"/>
<name>A0AAJ7RGK4_CEPCN</name>
<dbReference type="SUPFAM" id="SSF53850">
    <property type="entry name" value="Periplasmic binding protein-like II"/>
    <property type="match status" value="1"/>
</dbReference>
<dbReference type="Gene3D" id="3.40.190.10">
    <property type="entry name" value="Periplasmic binding protein-like II"/>
    <property type="match status" value="1"/>
</dbReference>
<evidence type="ECO:0000256" key="11">
    <source>
        <dbReference type="ARBA" id="ARBA00023303"/>
    </source>
</evidence>
<evidence type="ECO:0000256" key="6">
    <source>
        <dbReference type="ARBA" id="ARBA00023065"/>
    </source>
</evidence>
<keyword evidence="3" id="KW-1003">Cell membrane</keyword>
<dbReference type="InterPro" id="IPR019594">
    <property type="entry name" value="Glu/Gly-bd"/>
</dbReference>
<gene>
    <name evidence="15 16" type="primary">LOC107267114</name>
</gene>
<accession>A0AAJ7RGK4</accession>
<evidence type="ECO:0000259" key="13">
    <source>
        <dbReference type="Pfam" id="PF10613"/>
    </source>
</evidence>
<sequence>MTNKKIVTTQYVIEKLLQARRSVNERAKEGIRETVMRIASIFLLFATSCANLEECLSEDANYTLTKYTSLIYQVHNYYRTSGAFILYGRSFNAFEYLDTLNALWKDLSSEGVLAASMDFTFLGKKIHYLYRSTSRPLFVVYIRHSRNLMEFVHLSSTIHMSYAVWLIIFSSNIDGNLCPDISKSGYSFALPLDVETLVLCEDEQIIWEWYYDDGRITLTTLASWSHGVFEMRANTSFYMRRSNLNGKQLQATLVNMNLVGHVPGTHIDKKIIPMLMNELQSIMNVALKLPNNESHFGNVDRATGNWTGAIAQLIHGDSEMGFGEFTMTTDRLEVIDFSLPFSLSKSKLYIKEPDKTVPWTGHFQAFSFGIWITILGIVLVVPILLTLIKFKNGTSFLYLLAENYLYVWGIYCQQGLSEFPTNTTVRLVLFSVFLSATIVSAAYSGSLTSYLAASGVVLPFTTMQGFIEDGSYKMIVFQASADYDLFVVREKETSKNTMARKMRSLLKPAHKLPTTVTQGFQEVCNEKVAFFVEDAIVDTINIYLPCKVVGIDSGFESSTGLILRKNSMYTRLLNFHIQRLLENGLLNRMRKRISTVSKQGRNILPEVELWGIALILALITGGMLLSSIILIFEIVIHNHQNGHIRRKHSRDLLFLKMQKRHAKMNSEGAKSTL</sequence>
<dbReference type="GO" id="GO:0015276">
    <property type="term" value="F:ligand-gated monoatomic ion channel activity"/>
    <property type="evidence" value="ECO:0007669"/>
    <property type="project" value="InterPro"/>
</dbReference>
<evidence type="ECO:0000256" key="7">
    <source>
        <dbReference type="ARBA" id="ARBA00023136"/>
    </source>
</evidence>
<evidence type="ECO:0000313" key="14">
    <source>
        <dbReference type="Proteomes" id="UP000694920"/>
    </source>
</evidence>
<feature type="domain" description="Ionotropic glutamate receptor L-glutamate and glycine-binding" evidence="13">
    <location>
        <begin position="275"/>
        <end position="347"/>
    </location>
</feature>
<dbReference type="InterPro" id="IPR052192">
    <property type="entry name" value="Insect_Ionotropic_Sensory_Rcpt"/>
</dbReference>
<keyword evidence="9" id="KW-0325">Glycoprotein</keyword>
<evidence type="ECO:0000256" key="12">
    <source>
        <dbReference type="SAM" id="Phobius"/>
    </source>
</evidence>
<dbReference type="RefSeq" id="XP_024940080.1">
    <property type="nucleotide sequence ID" value="XM_025084312.1"/>
</dbReference>
<keyword evidence="7 12" id="KW-0472">Membrane</keyword>
<protein>
    <submittedName>
        <fullName evidence="15 16">Glutamate receptor 1 isoform X1</fullName>
    </submittedName>
</protein>
<feature type="transmembrane region" description="Helical" evidence="12">
    <location>
        <begin position="423"/>
        <end position="443"/>
    </location>
</feature>
<reference evidence="15 16" key="1">
    <citation type="submission" date="2025-04" db="UniProtKB">
        <authorList>
            <consortium name="RefSeq"/>
        </authorList>
    </citation>
    <scope>IDENTIFICATION</scope>
</reference>
<evidence type="ECO:0000313" key="15">
    <source>
        <dbReference type="RefSeq" id="XP_024940079.1"/>
    </source>
</evidence>
<keyword evidence="14" id="KW-1185">Reference proteome</keyword>
<evidence type="ECO:0000256" key="3">
    <source>
        <dbReference type="ARBA" id="ARBA00022475"/>
    </source>
</evidence>
<evidence type="ECO:0000256" key="9">
    <source>
        <dbReference type="ARBA" id="ARBA00023180"/>
    </source>
</evidence>
<keyword evidence="8 15" id="KW-0675">Receptor</keyword>
<keyword evidence="4 12" id="KW-0812">Transmembrane</keyword>